<keyword evidence="2" id="KW-0732">Signal</keyword>
<organism evidence="3 4">
    <name type="scientific">Pendulispora albinea</name>
    <dbReference type="NCBI Taxonomy" id="2741071"/>
    <lineage>
        <taxon>Bacteria</taxon>
        <taxon>Pseudomonadati</taxon>
        <taxon>Myxococcota</taxon>
        <taxon>Myxococcia</taxon>
        <taxon>Myxococcales</taxon>
        <taxon>Sorangiineae</taxon>
        <taxon>Pendulisporaceae</taxon>
        <taxon>Pendulispora</taxon>
    </lineage>
</organism>
<proteinExistence type="predicted"/>
<dbReference type="InterPro" id="IPR036280">
    <property type="entry name" value="Multihaem_cyt_sf"/>
</dbReference>
<feature type="signal peptide" evidence="2">
    <location>
        <begin position="1"/>
        <end position="25"/>
    </location>
</feature>
<feature type="region of interest" description="Disordered" evidence="1">
    <location>
        <begin position="114"/>
        <end position="133"/>
    </location>
</feature>
<accession>A0ABZ2M5W4</accession>
<dbReference type="EMBL" id="CP089984">
    <property type="protein sequence ID" value="WXB17788.1"/>
    <property type="molecule type" value="Genomic_DNA"/>
</dbReference>
<keyword evidence="4" id="KW-1185">Reference proteome</keyword>
<sequence>MMSNVMNMRANIGLSAMLLLAGSSACEVMTSGPSTETARAPEGSGDRAVRAGTFVTTLDTPVGFAFEIDNGKGVPLSVRRGQTFYVSQIDLRASVEARADEGIRGLGREGDFASLDWSGRPGEGPDDESFIPAKGPGDTFVRRRFYQGARWMRAPSIFSVEQLDAHGRRTAEPIFLTIDAADCASGAGAFFTRRFRAIQWTHDCASASDCARAQRFSEEALVELRNANRPAPTSKMQPNTVALRIHWSQKREDYTIPVTQIDAPRWDYGFDMDIQALTPPGPSGFYAPGQRVTFEFTLKDGAGNPLHAPGEMPSFRDFMQGKVESGIQYWRGFQEPSALFYRRKHRESHLNFGLMGPIHRSKPIYTTLDIASRMDPATGMLTTALPSTDGMFGQATAVPSFASLFGGQPAWSKPSTDTWTFDLPPDAEPGTYYVVLKARRKYLGEEVPMSKVMEIQVGKTERTPPRLGTGGCGSCHRNGGDFKRALHGLGVEARAACTVCHAPMTEEMDAPIASRVHFIHSRADNYRASRARCEVCHLTRESIQRTSKGACLSCHRTYPADHVSKWGPITDSYTGGGPDAFVSCASGCHTRHDFY</sequence>
<evidence type="ECO:0000256" key="2">
    <source>
        <dbReference type="SAM" id="SignalP"/>
    </source>
</evidence>
<reference evidence="3 4" key="1">
    <citation type="submission" date="2021-12" db="EMBL/GenBank/DDBJ databases">
        <title>Discovery of the Pendulisporaceae a myxobacterial family with distinct sporulation behavior and unique specialized metabolism.</title>
        <authorList>
            <person name="Garcia R."/>
            <person name="Popoff A."/>
            <person name="Bader C.D."/>
            <person name="Loehr J."/>
            <person name="Walesch S."/>
            <person name="Walt C."/>
            <person name="Boldt J."/>
            <person name="Bunk B."/>
            <person name="Haeckl F.J.F.P.J."/>
            <person name="Gunesch A.P."/>
            <person name="Birkelbach J."/>
            <person name="Nuebel U."/>
            <person name="Pietschmann T."/>
            <person name="Bach T."/>
            <person name="Mueller R."/>
        </authorList>
    </citation>
    <scope>NUCLEOTIDE SEQUENCE [LARGE SCALE GENOMIC DNA]</scope>
    <source>
        <strain evidence="3 4">MSr11954</strain>
    </source>
</reference>
<feature type="chain" id="PRO_5046724456" evidence="2">
    <location>
        <begin position="26"/>
        <end position="595"/>
    </location>
</feature>
<evidence type="ECO:0000256" key="1">
    <source>
        <dbReference type="SAM" id="MobiDB-lite"/>
    </source>
</evidence>
<evidence type="ECO:0000313" key="4">
    <source>
        <dbReference type="Proteomes" id="UP001370348"/>
    </source>
</evidence>
<name>A0ABZ2M5W4_9BACT</name>
<gene>
    <name evidence="3" type="ORF">LZC94_11050</name>
</gene>
<dbReference type="SUPFAM" id="SSF48695">
    <property type="entry name" value="Multiheme cytochromes"/>
    <property type="match status" value="1"/>
</dbReference>
<dbReference type="RefSeq" id="WP_394827431.1">
    <property type="nucleotide sequence ID" value="NZ_CP089984.1"/>
</dbReference>
<protein>
    <submittedName>
        <fullName evidence="3">Cytochrome C</fullName>
    </submittedName>
</protein>
<evidence type="ECO:0000313" key="3">
    <source>
        <dbReference type="EMBL" id="WXB17788.1"/>
    </source>
</evidence>
<dbReference type="Gene3D" id="3.90.10.10">
    <property type="entry name" value="Cytochrome C3"/>
    <property type="match status" value="1"/>
</dbReference>
<dbReference type="Proteomes" id="UP001370348">
    <property type="component" value="Chromosome"/>
</dbReference>